<evidence type="ECO:0000256" key="6">
    <source>
        <dbReference type="ARBA" id="ARBA00022737"/>
    </source>
</evidence>
<evidence type="ECO:0000256" key="12">
    <source>
        <dbReference type="ARBA" id="ARBA00023242"/>
    </source>
</evidence>
<dbReference type="GeneTree" id="ENSGT00940000160200"/>
<feature type="compositionally biased region" description="Pro residues" evidence="16">
    <location>
        <begin position="386"/>
        <end position="400"/>
    </location>
</feature>
<dbReference type="GO" id="GO:0003677">
    <property type="term" value="F:DNA binding"/>
    <property type="evidence" value="ECO:0007669"/>
    <property type="project" value="UniProtKB-KW"/>
</dbReference>
<dbReference type="InterPro" id="IPR050331">
    <property type="entry name" value="Zinc_finger"/>
</dbReference>
<dbReference type="STRING" id="9305.ENSSHAP00000015656"/>
<feature type="domain" description="C2H2-type" evidence="17">
    <location>
        <begin position="656"/>
        <end position="684"/>
    </location>
</feature>
<dbReference type="PANTHER" id="PTHR16515:SF21">
    <property type="entry name" value="PR DOMAIN ZINC FINGER PROTEIN 13"/>
    <property type="match status" value="1"/>
</dbReference>
<dbReference type="InterPro" id="IPR046341">
    <property type="entry name" value="SET_dom_sf"/>
</dbReference>
<dbReference type="SUPFAM" id="SSF57667">
    <property type="entry name" value="beta-beta-alpha zinc fingers"/>
    <property type="match status" value="2"/>
</dbReference>
<keyword evidence="3" id="KW-0808">Transferase</keyword>
<keyword evidence="5" id="KW-0479">Metal-binding</keyword>
<gene>
    <name evidence="19" type="primary">PRDM13</name>
</gene>
<reference evidence="19" key="3">
    <citation type="submission" date="2025-09" db="UniProtKB">
        <authorList>
            <consortium name="Ensembl"/>
        </authorList>
    </citation>
    <scope>IDENTIFICATION</scope>
</reference>
<feature type="domain" description="C2H2-type" evidence="17">
    <location>
        <begin position="627"/>
        <end position="654"/>
    </location>
</feature>
<evidence type="ECO:0000256" key="8">
    <source>
        <dbReference type="ARBA" id="ARBA00022833"/>
    </source>
</evidence>
<reference evidence="19 20" key="1">
    <citation type="journal article" date="2011" name="Proc. Natl. Acad. Sci. U.S.A.">
        <title>Genetic diversity and population structure of the endangered marsupial Sarcophilus harrisii (Tasmanian devil).</title>
        <authorList>
            <person name="Miller W."/>
            <person name="Hayes V.M."/>
            <person name="Ratan A."/>
            <person name="Petersen D.C."/>
            <person name="Wittekindt N.E."/>
            <person name="Miller J."/>
            <person name="Walenz B."/>
            <person name="Knight J."/>
            <person name="Qi J."/>
            <person name="Zhao F."/>
            <person name="Wang Q."/>
            <person name="Bedoya-Reina O.C."/>
            <person name="Katiyar N."/>
            <person name="Tomsho L.P."/>
            <person name="Kasson L.M."/>
            <person name="Hardie R.A."/>
            <person name="Woodbridge P."/>
            <person name="Tindall E.A."/>
            <person name="Bertelsen M.F."/>
            <person name="Dixon D."/>
            <person name="Pyecroft S."/>
            <person name="Helgen K.M."/>
            <person name="Lesk A.M."/>
            <person name="Pringle T.H."/>
            <person name="Patterson N."/>
            <person name="Zhang Y."/>
            <person name="Kreiss A."/>
            <person name="Woods G.M."/>
            <person name="Jones M.E."/>
            <person name="Schuster S.C."/>
        </authorList>
    </citation>
    <scope>NUCLEOTIDE SEQUENCE [LARGE SCALE GENOMIC DNA]</scope>
</reference>
<name>G3WJQ1_SARHA</name>
<proteinExistence type="predicted"/>
<evidence type="ECO:0000256" key="2">
    <source>
        <dbReference type="ARBA" id="ARBA00022603"/>
    </source>
</evidence>
<evidence type="ECO:0000256" key="5">
    <source>
        <dbReference type="ARBA" id="ARBA00022723"/>
    </source>
</evidence>
<dbReference type="Ensembl" id="ENSSHAT00000015784.2">
    <property type="protein sequence ID" value="ENSSHAP00000015656.2"/>
    <property type="gene ID" value="ENSSHAG00000013340.2"/>
</dbReference>
<dbReference type="GO" id="GO:0032259">
    <property type="term" value="P:methylation"/>
    <property type="evidence" value="ECO:0007669"/>
    <property type="project" value="UniProtKB-KW"/>
</dbReference>
<feature type="domain" description="C2H2-type" evidence="17">
    <location>
        <begin position="136"/>
        <end position="158"/>
    </location>
</feature>
<evidence type="ECO:0000256" key="13">
    <source>
        <dbReference type="ARBA" id="ARBA00073654"/>
    </source>
</evidence>
<comment type="subcellular location">
    <subcellularLocation>
        <location evidence="1">Nucleus</location>
    </subcellularLocation>
</comment>
<dbReference type="InterPro" id="IPR036236">
    <property type="entry name" value="Znf_C2H2_sf"/>
</dbReference>
<evidence type="ECO:0000256" key="16">
    <source>
        <dbReference type="SAM" id="MobiDB-lite"/>
    </source>
</evidence>
<dbReference type="SMART" id="SM00355">
    <property type="entry name" value="ZnF_C2H2"/>
    <property type="match status" value="4"/>
</dbReference>
<protein>
    <recommendedName>
        <fullName evidence="13">PR domain zinc finger protein 13</fullName>
    </recommendedName>
    <alternativeName>
        <fullName evidence="14">PR domain-containing protein 13</fullName>
    </alternativeName>
</protein>
<dbReference type="Gene3D" id="3.30.160.60">
    <property type="entry name" value="Classic Zinc Finger"/>
    <property type="match status" value="2"/>
</dbReference>
<evidence type="ECO:0000256" key="15">
    <source>
        <dbReference type="PROSITE-ProRule" id="PRU00042"/>
    </source>
</evidence>
<evidence type="ECO:0000256" key="14">
    <source>
        <dbReference type="ARBA" id="ARBA00079748"/>
    </source>
</evidence>
<dbReference type="Gene3D" id="2.170.270.10">
    <property type="entry name" value="SET domain"/>
    <property type="match status" value="1"/>
</dbReference>
<feature type="region of interest" description="Disordered" evidence="16">
    <location>
        <begin position="348"/>
        <end position="400"/>
    </location>
</feature>
<dbReference type="PROSITE" id="PS50280">
    <property type="entry name" value="SET"/>
    <property type="match status" value="1"/>
</dbReference>
<evidence type="ECO:0000259" key="17">
    <source>
        <dbReference type="PROSITE" id="PS50157"/>
    </source>
</evidence>
<evidence type="ECO:0000256" key="10">
    <source>
        <dbReference type="ARBA" id="ARBA00023125"/>
    </source>
</evidence>
<dbReference type="AlphaFoldDB" id="G3WJQ1"/>
<dbReference type="Pfam" id="PF21549">
    <property type="entry name" value="PRDM2_PR"/>
    <property type="match status" value="1"/>
</dbReference>
<feature type="region of interest" description="Disordered" evidence="16">
    <location>
        <begin position="176"/>
        <end position="199"/>
    </location>
</feature>
<dbReference type="GO" id="GO:0005634">
    <property type="term" value="C:nucleus"/>
    <property type="evidence" value="ECO:0007669"/>
    <property type="project" value="UniProtKB-SubCell"/>
</dbReference>
<dbReference type="PROSITE" id="PS50157">
    <property type="entry name" value="ZINC_FINGER_C2H2_2"/>
    <property type="match status" value="4"/>
</dbReference>
<feature type="compositionally biased region" description="Basic residues" evidence="16">
    <location>
        <begin position="363"/>
        <end position="377"/>
    </location>
</feature>
<keyword evidence="8" id="KW-0862">Zinc</keyword>
<dbReference type="PANTHER" id="PTHR16515">
    <property type="entry name" value="PR DOMAIN ZINC FINGER PROTEIN"/>
    <property type="match status" value="1"/>
</dbReference>
<dbReference type="CDD" id="cd19197">
    <property type="entry name" value="PR-SET_PRDM13"/>
    <property type="match status" value="1"/>
</dbReference>
<reference evidence="19" key="2">
    <citation type="submission" date="2025-08" db="UniProtKB">
        <authorList>
            <consortium name="Ensembl"/>
        </authorList>
    </citation>
    <scope>IDENTIFICATION</scope>
</reference>
<evidence type="ECO:0000256" key="4">
    <source>
        <dbReference type="ARBA" id="ARBA00022691"/>
    </source>
</evidence>
<keyword evidence="9" id="KW-0805">Transcription regulation</keyword>
<dbReference type="FunFam" id="3.30.160.60:FF:000743">
    <property type="entry name" value="PR domain zinc finger protein 13"/>
    <property type="match status" value="1"/>
</dbReference>
<sequence length="734" mass="77188">MHTNRAAAISVSAESCIPAGLRLGPVPGIFKLGKYLSDRREPGPKKKVRMVRGELVDESGGSPLEWIGLIRAARNTQEQTLEAIADLPGGQIFYRALRDVQPGEELTVWYSNSLAQWFDIPTTATPTHDEKGEERYICWYCWRTFRYPNSLKAHLHFHCVLSGGGGRPFLPHEHVGRPSAAPALDGFRNSPKPAAPELAGAAPITPLRNHSQGPPPPYQACGAREGIKREVTSSTSPPPPGKLGVSTKKAGVFGREEQERALDMSVGPGRGHGHFLGMVGSSQSGSGGLAFYPGARSAFKPTGLAKAAAAAVAAHSGDSYREDGGAGSGKTGGGLGFGKLLGGVKLGGRPGHEPLMASGGGGLHHHHHHHSHHHAKCLHSGDGPSQHPPPAPPPPPPPVLPCAGALRGFPLFSGHLEEASAFKHVERALPAGGLPSGRYSQVPQAAGLHLERFSLPPFDAGGLKSYPGECSHLPAVMPAFTVYNGELLYGSPTAAAAAAAYYPLKLHFGSLLKYPESVSYFSGPAAAAAAAAALGSLASIDREIAMHTQQLSEIASEKSRGRLDGALQPIGVPGGGGGGGGGSGGGGGPGVGGKPKTGHLCLYCGKLYSRKYGLKIHMRTHTGYKPLKCKVCLRPFGDPSNLNKHIRLHAEGNTPYRCEFCGKVLVRRRDLERHVKSRHPGQSVHAKANEEQGCAQGYPPEPGDPKSDNDSDVDVCFTDDQSDQETGGSRDRDL</sequence>
<dbReference type="GO" id="GO:0008168">
    <property type="term" value="F:methyltransferase activity"/>
    <property type="evidence" value="ECO:0007669"/>
    <property type="project" value="UniProtKB-KW"/>
</dbReference>
<evidence type="ECO:0000256" key="9">
    <source>
        <dbReference type="ARBA" id="ARBA00023015"/>
    </source>
</evidence>
<feature type="region of interest" description="Disordered" evidence="16">
    <location>
        <begin position="228"/>
        <end position="248"/>
    </location>
</feature>
<organism evidence="19 20">
    <name type="scientific">Sarcophilus harrisii</name>
    <name type="common">Tasmanian devil</name>
    <name type="synonym">Sarcophilus laniarius</name>
    <dbReference type="NCBI Taxonomy" id="9305"/>
    <lineage>
        <taxon>Eukaryota</taxon>
        <taxon>Metazoa</taxon>
        <taxon>Chordata</taxon>
        <taxon>Craniata</taxon>
        <taxon>Vertebrata</taxon>
        <taxon>Euteleostomi</taxon>
        <taxon>Mammalia</taxon>
        <taxon>Metatheria</taxon>
        <taxon>Dasyuromorphia</taxon>
        <taxon>Dasyuridae</taxon>
        <taxon>Sarcophilus</taxon>
    </lineage>
</organism>
<evidence type="ECO:0000256" key="1">
    <source>
        <dbReference type="ARBA" id="ARBA00004123"/>
    </source>
</evidence>
<keyword evidence="6" id="KW-0677">Repeat</keyword>
<dbReference type="Pfam" id="PF00096">
    <property type="entry name" value="zf-C2H2"/>
    <property type="match status" value="4"/>
</dbReference>
<keyword evidence="20" id="KW-1185">Reference proteome</keyword>
<dbReference type="eggNOG" id="KOG1721">
    <property type="taxonomic scope" value="Eukaryota"/>
</dbReference>
<keyword evidence="10" id="KW-0238">DNA-binding</keyword>
<evidence type="ECO:0000313" key="19">
    <source>
        <dbReference type="Ensembl" id="ENSSHAP00000015656.2"/>
    </source>
</evidence>
<keyword evidence="12" id="KW-0539">Nucleus</keyword>
<dbReference type="FunCoup" id="G3WJQ1">
    <property type="interactions" value="232"/>
</dbReference>
<feature type="domain" description="SET" evidence="18">
    <location>
        <begin position="1"/>
        <end position="111"/>
    </location>
</feature>
<feature type="domain" description="C2H2-type" evidence="17">
    <location>
        <begin position="599"/>
        <end position="626"/>
    </location>
</feature>
<keyword evidence="7 15" id="KW-0863">Zinc-finger</keyword>
<dbReference type="InterPro" id="IPR001214">
    <property type="entry name" value="SET_dom"/>
</dbReference>
<keyword evidence="11" id="KW-0804">Transcription</keyword>
<dbReference type="GO" id="GO:0010468">
    <property type="term" value="P:regulation of gene expression"/>
    <property type="evidence" value="ECO:0007669"/>
    <property type="project" value="TreeGrafter"/>
</dbReference>
<keyword evidence="4" id="KW-0949">S-adenosyl-L-methionine</keyword>
<accession>G3WJQ1</accession>
<dbReference type="FunFam" id="2.170.270.10:FF:000027">
    <property type="entry name" value="PR domain zinc finger protein 13"/>
    <property type="match status" value="1"/>
</dbReference>
<dbReference type="InterPro" id="IPR044407">
    <property type="entry name" value="PRDM13_PR/SET"/>
</dbReference>
<evidence type="ECO:0000256" key="7">
    <source>
        <dbReference type="ARBA" id="ARBA00022771"/>
    </source>
</evidence>
<dbReference type="GO" id="GO:0008270">
    <property type="term" value="F:zinc ion binding"/>
    <property type="evidence" value="ECO:0007669"/>
    <property type="project" value="UniProtKB-KW"/>
</dbReference>
<dbReference type="Proteomes" id="UP000007648">
    <property type="component" value="Unassembled WGS sequence"/>
</dbReference>
<evidence type="ECO:0000313" key="20">
    <source>
        <dbReference type="Proteomes" id="UP000007648"/>
    </source>
</evidence>
<dbReference type="InParanoid" id="G3WJQ1"/>
<keyword evidence="2" id="KW-0489">Methyltransferase</keyword>
<evidence type="ECO:0000256" key="11">
    <source>
        <dbReference type="ARBA" id="ARBA00023163"/>
    </source>
</evidence>
<dbReference type="HOGENOM" id="CLU_441855_0_0_1"/>
<dbReference type="FunFam" id="3.30.160.60:FF:000616">
    <property type="entry name" value="PR domain zinc finger protein 13"/>
    <property type="match status" value="1"/>
</dbReference>
<evidence type="ECO:0000259" key="18">
    <source>
        <dbReference type="PROSITE" id="PS50280"/>
    </source>
</evidence>
<evidence type="ECO:0000256" key="3">
    <source>
        <dbReference type="ARBA" id="ARBA00022679"/>
    </source>
</evidence>
<dbReference type="SUPFAM" id="SSF82199">
    <property type="entry name" value="SET domain"/>
    <property type="match status" value="1"/>
</dbReference>
<dbReference type="PROSITE" id="PS00028">
    <property type="entry name" value="ZINC_FINGER_C2H2_1"/>
    <property type="match status" value="4"/>
</dbReference>
<dbReference type="InterPro" id="IPR013087">
    <property type="entry name" value="Znf_C2H2_type"/>
</dbReference>
<feature type="region of interest" description="Disordered" evidence="16">
    <location>
        <begin position="673"/>
        <end position="734"/>
    </location>
</feature>